<dbReference type="PANTHER" id="PTHR21553:SF36">
    <property type="entry name" value="ALMS1 CENTROSOME AND BASAL BODY-ASSOCIATED PROTEIN-RELATED"/>
    <property type="match status" value="1"/>
</dbReference>
<feature type="region of interest" description="Disordered" evidence="4">
    <location>
        <begin position="391"/>
        <end position="410"/>
    </location>
</feature>
<feature type="compositionally biased region" description="Basic and acidic residues" evidence="4">
    <location>
        <begin position="1243"/>
        <end position="1256"/>
    </location>
</feature>
<feature type="compositionally biased region" description="Basic and acidic residues" evidence="4">
    <location>
        <begin position="1606"/>
        <end position="1620"/>
    </location>
</feature>
<feature type="compositionally biased region" description="Gly residues" evidence="4">
    <location>
        <begin position="1455"/>
        <end position="1466"/>
    </location>
</feature>
<dbReference type="Pfam" id="PF15309">
    <property type="entry name" value="ALMS_motif"/>
    <property type="match status" value="1"/>
</dbReference>
<name>A0A9Q0EXY1_9TELE</name>
<feature type="compositionally biased region" description="Basic and acidic residues" evidence="4">
    <location>
        <begin position="1656"/>
        <end position="1676"/>
    </location>
</feature>
<feature type="compositionally biased region" description="Polar residues" evidence="4">
    <location>
        <begin position="198"/>
        <end position="216"/>
    </location>
</feature>
<evidence type="ECO:0000256" key="4">
    <source>
        <dbReference type="SAM" id="MobiDB-lite"/>
    </source>
</evidence>
<evidence type="ECO:0000313" key="6">
    <source>
        <dbReference type="EMBL" id="KAJ3613816.1"/>
    </source>
</evidence>
<feature type="compositionally biased region" description="Low complexity" evidence="4">
    <location>
        <begin position="1278"/>
        <end position="1290"/>
    </location>
</feature>
<dbReference type="GO" id="GO:0008017">
    <property type="term" value="F:microtubule binding"/>
    <property type="evidence" value="ECO:0007669"/>
    <property type="project" value="TreeGrafter"/>
</dbReference>
<feature type="compositionally biased region" description="Polar residues" evidence="4">
    <location>
        <begin position="1468"/>
        <end position="1487"/>
    </location>
</feature>
<feature type="region of interest" description="Disordered" evidence="4">
    <location>
        <begin position="1656"/>
        <end position="1682"/>
    </location>
</feature>
<evidence type="ECO:0000256" key="1">
    <source>
        <dbReference type="ARBA" id="ARBA00004300"/>
    </source>
</evidence>
<feature type="compositionally biased region" description="Low complexity" evidence="4">
    <location>
        <begin position="513"/>
        <end position="530"/>
    </location>
</feature>
<feature type="compositionally biased region" description="Basic and acidic residues" evidence="4">
    <location>
        <begin position="979"/>
        <end position="991"/>
    </location>
</feature>
<reference evidence="6" key="1">
    <citation type="submission" date="2022-07" db="EMBL/GenBank/DDBJ databases">
        <title>Chromosome-level genome of Muraenolepis orangiensis.</title>
        <authorList>
            <person name="Kim J."/>
        </authorList>
    </citation>
    <scope>NUCLEOTIDE SEQUENCE</scope>
    <source>
        <strain evidence="6">KU_S4_2022</strain>
        <tissue evidence="6">Muscle</tissue>
    </source>
</reference>
<feature type="region of interest" description="Disordered" evidence="4">
    <location>
        <begin position="825"/>
        <end position="878"/>
    </location>
</feature>
<feature type="region of interest" description="Disordered" evidence="4">
    <location>
        <begin position="13"/>
        <end position="35"/>
    </location>
</feature>
<feature type="region of interest" description="Disordered" evidence="4">
    <location>
        <begin position="138"/>
        <end position="267"/>
    </location>
</feature>
<dbReference type="GO" id="GO:0046599">
    <property type="term" value="P:regulation of centriole replication"/>
    <property type="evidence" value="ECO:0007669"/>
    <property type="project" value="TreeGrafter"/>
</dbReference>
<feature type="compositionally biased region" description="Low complexity" evidence="4">
    <location>
        <begin position="994"/>
        <end position="1003"/>
    </location>
</feature>
<evidence type="ECO:0000259" key="5">
    <source>
        <dbReference type="Pfam" id="PF15309"/>
    </source>
</evidence>
<comment type="subcellular location">
    <subcellularLocation>
        <location evidence="1">Cytoplasm</location>
        <location evidence="1">Cytoskeleton</location>
        <location evidence="1">Microtubule organizing center</location>
        <location evidence="1">Centrosome</location>
    </subcellularLocation>
</comment>
<evidence type="ECO:0000313" key="7">
    <source>
        <dbReference type="Proteomes" id="UP001148018"/>
    </source>
</evidence>
<dbReference type="PANTHER" id="PTHR21553">
    <property type="entry name" value="ALMS1-RELATED"/>
    <property type="match status" value="1"/>
</dbReference>
<organism evidence="6 7">
    <name type="scientific">Muraenolepis orangiensis</name>
    <name type="common">Patagonian moray cod</name>
    <dbReference type="NCBI Taxonomy" id="630683"/>
    <lineage>
        <taxon>Eukaryota</taxon>
        <taxon>Metazoa</taxon>
        <taxon>Chordata</taxon>
        <taxon>Craniata</taxon>
        <taxon>Vertebrata</taxon>
        <taxon>Euteleostomi</taxon>
        <taxon>Actinopterygii</taxon>
        <taxon>Neopterygii</taxon>
        <taxon>Teleostei</taxon>
        <taxon>Neoteleostei</taxon>
        <taxon>Acanthomorphata</taxon>
        <taxon>Zeiogadaria</taxon>
        <taxon>Gadariae</taxon>
        <taxon>Gadiformes</taxon>
        <taxon>Muraenolepidoidei</taxon>
        <taxon>Muraenolepididae</taxon>
        <taxon>Muraenolepis</taxon>
    </lineage>
</organism>
<feature type="region of interest" description="Disordered" evidence="4">
    <location>
        <begin position="1605"/>
        <end position="1635"/>
    </location>
</feature>
<feature type="compositionally biased region" description="Low complexity" evidence="4">
    <location>
        <begin position="914"/>
        <end position="932"/>
    </location>
</feature>
<evidence type="ECO:0000256" key="2">
    <source>
        <dbReference type="ARBA" id="ARBA00022490"/>
    </source>
</evidence>
<feature type="compositionally biased region" description="Polar residues" evidence="4">
    <location>
        <begin position="1577"/>
        <end position="1588"/>
    </location>
</feature>
<feature type="region of interest" description="Disordered" evidence="4">
    <location>
        <begin position="1733"/>
        <end position="1757"/>
    </location>
</feature>
<proteinExistence type="predicted"/>
<feature type="compositionally biased region" description="Polar residues" evidence="4">
    <location>
        <begin position="473"/>
        <end position="495"/>
    </location>
</feature>
<feature type="region of interest" description="Disordered" evidence="4">
    <location>
        <begin position="280"/>
        <end position="319"/>
    </location>
</feature>
<keyword evidence="2" id="KW-0963">Cytoplasm</keyword>
<feature type="compositionally biased region" description="Polar residues" evidence="4">
    <location>
        <begin position="292"/>
        <end position="303"/>
    </location>
</feature>
<feature type="region of interest" description="Disordered" evidence="4">
    <location>
        <begin position="708"/>
        <end position="753"/>
    </location>
</feature>
<dbReference type="OrthoDB" id="6163239at2759"/>
<dbReference type="EMBL" id="JANIIK010000035">
    <property type="protein sequence ID" value="KAJ3613816.1"/>
    <property type="molecule type" value="Genomic_DNA"/>
</dbReference>
<feature type="compositionally biased region" description="Low complexity" evidence="4">
    <location>
        <begin position="1014"/>
        <end position="1031"/>
    </location>
</feature>
<feature type="region of interest" description="Disordered" evidence="4">
    <location>
        <begin position="1455"/>
        <end position="1494"/>
    </location>
</feature>
<feature type="region of interest" description="Disordered" evidence="4">
    <location>
        <begin position="465"/>
        <end position="546"/>
    </location>
</feature>
<feature type="region of interest" description="Disordered" evidence="4">
    <location>
        <begin position="788"/>
        <end position="813"/>
    </location>
</feature>
<dbReference type="GO" id="GO:0005829">
    <property type="term" value="C:cytosol"/>
    <property type="evidence" value="ECO:0007669"/>
    <property type="project" value="TreeGrafter"/>
</dbReference>
<dbReference type="GO" id="GO:0005813">
    <property type="term" value="C:centrosome"/>
    <property type="evidence" value="ECO:0007669"/>
    <property type="project" value="UniProtKB-SubCell"/>
</dbReference>
<feature type="compositionally biased region" description="Polar residues" evidence="4">
    <location>
        <begin position="397"/>
        <end position="410"/>
    </location>
</feature>
<feature type="region of interest" description="Disordered" evidence="4">
    <location>
        <begin position="647"/>
        <end position="676"/>
    </location>
</feature>
<feature type="non-terminal residue" evidence="6">
    <location>
        <position position="1"/>
    </location>
</feature>
<feature type="compositionally biased region" description="Polar residues" evidence="4">
    <location>
        <begin position="1079"/>
        <end position="1092"/>
    </location>
</feature>
<feature type="domain" description="ALMS motif" evidence="5">
    <location>
        <begin position="1691"/>
        <end position="1805"/>
    </location>
</feature>
<comment type="caution">
    <text evidence="6">The sequence shown here is derived from an EMBL/GenBank/DDBJ whole genome shotgun (WGS) entry which is preliminary data.</text>
</comment>
<feature type="region of interest" description="Disordered" evidence="4">
    <location>
        <begin position="1074"/>
        <end position="1413"/>
    </location>
</feature>
<feature type="compositionally biased region" description="Low complexity" evidence="4">
    <location>
        <begin position="1132"/>
        <end position="1148"/>
    </location>
</feature>
<feature type="compositionally biased region" description="Pro residues" evidence="4">
    <location>
        <begin position="1155"/>
        <end position="1168"/>
    </location>
</feature>
<feature type="compositionally biased region" description="Basic and acidic residues" evidence="4">
    <location>
        <begin position="956"/>
        <end position="967"/>
    </location>
</feature>
<keyword evidence="3" id="KW-0206">Cytoskeleton</keyword>
<feature type="compositionally biased region" description="Low complexity" evidence="4">
    <location>
        <begin position="708"/>
        <end position="738"/>
    </location>
</feature>
<keyword evidence="7" id="KW-1185">Reference proteome</keyword>
<gene>
    <name evidence="6" type="ORF">NHX12_020062</name>
</gene>
<protein>
    <recommendedName>
        <fullName evidence="5">ALMS motif domain-containing protein</fullName>
    </recommendedName>
</protein>
<dbReference type="InterPro" id="IPR029299">
    <property type="entry name" value="ALMS_motif"/>
</dbReference>
<dbReference type="Proteomes" id="UP001148018">
    <property type="component" value="Unassembled WGS sequence"/>
</dbReference>
<feature type="compositionally biased region" description="Basic and acidic residues" evidence="4">
    <location>
        <begin position="224"/>
        <end position="240"/>
    </location>
</feature>
<feature type="compositionally biased region" description="Polar residues" evidence="4">
    <location>
        <begin position="858"/>
        <end position="867"/>
    </location>
</feature>
<feature type="region of interest" description="Disordered" evidence="4">
    <location>
        <begin position="905"/>
        <end position="1040"/>
    </location>
</feature>
<feature type="compositionally biased region" description="Basic and acidic residues" evidence="4">
    <location>
        <begin position="825"/>
        <end position="834"/>
    </location>
</feature>
<evidence type="ECO:0000256" key="3">
    <source>
        <dbReference type="ARBA" id="ARBA00023212"/>
    </source>
</evidence>
<feature type="region of interest" description="Disordered" evidence="4">
    <location>
        <begin position="1566"/>
        <end position="1593"/>
    </location>
</feature>
<dbReference type="GO" id="GO:0005814">
    <property type="term" value="C:centriole"/>
    <property type="evidence" value="ECO:0007669"/>
    <property type="project" value="TreeGrafter"/>
</dbReference>
<accession>A0A9Q0EXY1</accession>
<sequence length="1805" mass="192812">MEEPKSFVQVAAEFDGSQSVRQTPMSPPGGPGDPSFQLVFQDSGLSPALSLLQSLSHGPHHTTEFSVLQNTRLEFAPLRASPDFSVVYDKSQIQPQDPHNTSLVSEPGSLSQNPLTATMALAEEGGSSCLSISQHSMSLVDDGNESDPEAVPATATDGQEMLSREDATRTLRPVGRTAREPVDEPTGANSSAASSASDTSVRMTSSLPRESKSTTGGVPRWSTGRREHPPGGSGRPEESRQGPSGERVPPELANISIGSRHTHPDDSSLALRRELLSEAELSRSGCEGGATRVQTKGGSTHTSLPGPATGTSRGRPPGGILAGVLATSGRPLSLRYGGVPGTVARDFWSSGNQLGVDGSYLGLLPQSQSTPGVFDAPARSGAKCPLALRGAARAENSPDTPSSHKVPTLPSLSFTEKVDAWRANQNVAGKPSLFDRLALQGFAGVSPKKRAYDAISDSLNRILSRQVHPDSVPSDTAPDQPQQHEMMTKSFSSLPGQEEEEASGPASPLGPASQSHSSISTVVTSVQPPGDLRPPDDPPLPSPLAALGRFSDLSLETVSPSPSQDEYRHTARMLGASTGPPSSVVSLEVDNYAPYWTSRPLTPLPPPDTRPREFNIEDRIPVYLHNLGIDQSPSSILTPFGPRGPIREPEFSPTDLLTIKGSVGTPAKSDSPHKGEEFSRCSLLSLDSSVSVPLSMDSLGPAALSSAFSPSFSPAVSPNTPTVSPAVSPAVSPTVSPSPDQPPPGDSQNPGVALLHSNTRAHRSLVSGSHAMVSNSAIINRHAGVSHTSVSRASMSQTSVSRTSDSHVGSSRVTVRLSDRFESAEETAAGDRKSLWLQPRASSGARRNAADSPVGANASPTQQPLGVSSSSSSSFMPMSRLHSDDDLLLSLRRRSGAAGFRDSAFTSWSGGGALEDSSSSSPPLWARSSSDSALTSERRSDLGLLPRQPDYPTSQHADRPTRREEGAVSRPPLVAKTARRAEPEVDPEHGVLSDGGTSSSDGSLAARVARLLQSGESSVTMTTSTSSSAPTDQEDTRAREWLHLKVSGQRCESLELDAEDRRRIEEIKRELLLRRPLQSHVSTDTEGSTVSSLGGRPLGPPARPAAHETPPAPPRRDLESRVQEIAAREGVTLPRATAPPTLTSITISTRRRSPSPSPCPSPAPPASPEPLRLTHLRGDTGPPPPAPSPSNGGRGIPTSSSGTTAHGGDGPDGTGSVTGSSSPDAPPDGGGHISRLRLTLSPRRPEHGAHAERTLAQDRAWQRKPPSREGWQLLSIQSEASSSGSTVESTHPGSDDALPPRFGPRVLGTTDPGVARGVSFRHAEGIYSKRLRTAGSTGQPVGHTGASGMHLSGARRDQGTGPLHLLGDSQSEESGGEFRPMDREADPHGSAPPSGLEGMRDFNRPVQSQQTGHSLDQLWLRFSERRGLEEFRPTNDREASLLERLERLSRLIHGGGGGGAVQGTGRGVSTQGPPAATQQDGRTSEVTGGNGDPRLVRAFGSDRVQRNLTPGSSPSLGKLYRTIHKAQAQSPLRYMLPNHRRPSGQDPVRLVDRGVQAGELEIVSHATRRHTRDVGTTFPSPANPNRNPQDLRPLYPQGVSWFIATEDQRSEDRKENRPTEEEWAGPRLKGEGPVRGRGSAWFEAYSRTRPWREPLRQRQVQEERTTGRVQEGHSDPQLDSQPFAKTVSSGLVRLSLQESLALRRPEFVSGSRERMRRLGLQAEDRRLQALFSGDGEQQQSCRGPGPPWRAPHLAGTSRRAVPRKEMVLRSKLIYQKLPEVQRRREEERRQEQYRSYRLNAQLYNK</sequence>